<name>F4QRK0_9CAUL</name>
<sequence>MFLFAICFPIFAAEFEKFKKKCGGMSKFQIGVRHPVEGNRAFPLENGTK</sequence>
<dbReference type="AlphaFoldDB" id="F4QRK0"/>
<reference evidence="2" key="1">
    <citation type="submission" date="2011-03" db="EMBL/GenBank/DDBJ databases">
        <title>Draft genome sequence of Brevundimonas diminuta.</title>
        <authorList>
            <person name="Brown P.J.B."/>
            <person name="Buechlein A."/>
            <person name="Hemmerich C."/>
            <person name="Brun Y.V."/>
        </authorList>
    </citation>
    <scope>NUCLEOTIDE SEQUENCE [LARGE SCALE GENOMIC DNA]</scope>
    <source>
        <strain evidence="2">C19</strain>
    </source>
</reference>
<keyword evidence="2" id="KW-1185">Reference proteome</keyword>
<dbReference type="HOGENOM" id="CLU_3131814_0_0_5"/>
<evidence type="ECO:0000313" key="2">
    <source>
        <dbReference type="Proteomes" id="UP000006512"/>
    </source>
</evidence>
<evidence type="ECO:0000313" key="1">
    <source>
        <dbReference type="EMBL" id="EGF90126.1"/>
    </source>
</evidence>
<proteinExistence type="predicted"/>
<protein>
    <submittedName>
        <fullName evidence="1">Uncharacterized protein</fullName>
    </submittedName>
</protein>
<dbReference type="STRING" id="715226.ABI_31390"/>
<gene>
    <name evidence="1" type="ORF">ABI_31390</name>
</gene>
<dbReference type="EMBL" id="GL883079">
    <property type="protein sequence ID" value="EGF90126.1"/>
    <property type="molecule type" value="Genomic_DNA"/>
</dbReference>
<organism evidence="1 2">
    <name type="scientific">Asticcacaulis biprosthecium C19</name>
    <dbReference type="NCBI Taxonomy" id="715226"/>
    <lineage>
        <taxon>Bacteria</taxon>
        <taxon>Pseudomonadati</taxon>
        <taxon>Pseudomonadota</taxon>
        <taxon>Alphaproteobacteria</taxon>
        <taxon>Caulobacterales</taxon>
        <taxon>Caulobacteraceae</taxon>
        <taxon>Asticcacaulis</taxon>
    </lineage>
</organism>
<accession>F4QRK0</accession>
<dbReference type="Proteomes" id="UP000006512">
    <property type="component" value="Unassembled WGS sequence"/>
</dbReference>